<reference evidence="2 3" key="1">
    <citation type="journal article" date="2019" name="Int. J. Syst. Evol. Microbiol.">
        <title>The Global Catalogue of Microorganisms (GCM) 10K type strain sequencing project: providing services to taxonomists for standard genome sequencing and annotation.</title>
        <authorList>
            <consortium name="The Broad Institute Genomics Platform"/>
            <consortium name="The Broad Institute Genome Sequencing Center for Infectious Disease"/>
            <person name="Wu L."/>
            <person name="Ma J."/>
        </authorList>
    </citation>
    <scope>NUCLEOTIDE SEQUENCE [LARGE SCALE GENOMIC DNA]</scope>
    <source>
        <strain evidence="2 3">JCM 14560</strain>
    </source>
</reference>
<accession>A0ABN2YY32</accession>
<name>A0ABN2YY32_9ACTN</name>
<protein>
    <recommendedName>
        <fullName evidence="1">Beta-ketoacyl synthase-like N-terminal domain-containing protein</fullName>
    </recommendedName>
</protein>
<dbReference type="Proteomes" id="UP001422759">
    <property type="component" value="Unassembled WGS sequence"/>
</dbReference>
<proteinExistence type="predicted"/>
<sequence>MKTVNSKLRTLSSAQWTAGSTPPAPVPGFIISSFSALAADVADRCLAERYGTAPAPAERGERTAVLLVSPGGDRGTAQAVAELVDNGGRLSPLLFFQSVPNSIAGRITAHWGLTGPVVCTSPAGDPFEDAAELAELLVADGDADEVLVLVVEQTPAGESERATAVLLGAV</sequence>
<dbReference type="Pfam" id="PF13723">
    <property type="entry name" value="Ketoacyl-synt_2"/>
    <property type="match status" value="1"/>
</dbReference>
<organism evidence="2 3">
    <name type="scientific">Kitasatospora kazusensis</name>
    <dbReference type="NCBI Taxonomy" id="407974"/>
    <lineage>
        <taxon>Bacteria</taxon>
        <taxon>Bacillati</taxon>
        <taxon>Actinomycetota</taxon>
        <taxon>Actinomycetes</taxon>
        <taxon>Kitasatosporales</taxon>
        <taxon>Streptomycetaceae</taxon>
        <taxon>Kitasatospora</taxon>
    </lineage>
</organism>
<evidence type="ECO:0000259" key="1">
    <source>
        <dbReference type="Pfam" id="PF13723"/>
    </source>
</evidence>
<gene>
    <name evidence="2" type="ORF">GCM10009760_10180</name>
</gene>
<dbReference type="InterPro" id="IPR016039">
    <property type="entry name" value="Thiolase-like"/>
</dbReference>
<keyword evidence="3" id="KW-1185">Reference proteome</keyword>
<dbReference type="RefSeq" id="WP_344461152.1">
    <property type="nucleotide sequence ID" value="NZ_BAAANT010000004.1"/>
</dbReference>
<dbReference type="InterPro" id="IPR014030">
    <property type="entry name" value="Ketoacyl_synth_N"/>
</dbReference>
<dbReference type="Gene3D" id="3.40.47.10">
    <property type="match status" value="1"/>
</dbReference>
<evidence type="ECO:0000313" key="3">
    <source>
        <dbReference type="Proteomes" id="UP001422759"/>
    </source>
</evidence>
<comment type="caution">
    <text evidence="2">The sequence shown here is derived from an EMBL/GenBank/DDBJ whole genome shotgun (WGS) entry which is preliminary data.</text>
</comment>
<evidence type="ECO:0000313" key="2">
    <source>
        <dbReference type="EMBL" id="GAA2133718.1"/>
    </source>
</evidence>
<dbReference type="SUPFAM" id="SSF53901">
    <property type="entry name" value="Thiolase-like"/>
    <property type="match status" value="1"/>
</dbReference>
<feature type="domain" description="Beta-ketoacyl synthase-like N-terminal" evidence="1">
    <location>
        <begin position="58"/>
        <end position="153"/>
    </location>
</feature>
<dbReference type="EMBL" id="BAAANT010000004">
    <property type="protein sequence ID" value="GAA2133718.1"/>
    <property type="molecule type" value="Genomic_DNA"/>
</dbReference>